<keyword evidence="1" id="KW-0812">Transmembrane</keyword>
<keyword evidence="1" id="KW-0472">Membrane</keyword>
<dbReference type="EMBL" id="CP042301">
    <property type="protein sequence ID" value="QDZ00736.1"/>
    <property type="molecule type" value="Genomic_DNA"/>
</dbReference>
<evidence type="ECO:0000313" key="3">
    <source>
        <dbReference type="EMBL" id="QDZ00736.1"/>
    </source>
</evidence>
<evidence type="ECO:0000256" key="1">
    <source>
        <dbReference type="SAM" id="Phobius"/>
    </source>
</evidence>
<feature type="domain" description="HTH LytTR-type" evidence="2">
    <location>
        <begin position="178"/>
        <end position="262"/>
    </location>
</feature>
<dbReference type="OrthoDB" id="7028951at2"/>
<evidence type="ECO:0000313" key="4">
    <source>
        <dbReference type="Proteomes" id="UP000321389"/>
    </source>
</evidence>
<feature type="transmembrane region" description="Helical" evidence="1">
    <location>
        <begin position="87"/>
        <end position="110"/>
    </location>
</feature>
<sequence length="262" mass="28545">MTDGPLQFTMRELRRTLRAPRFWLAITGAALLLGLVGPFGTYDGLTLPVRLAYWAVTVLATYLTGLFCVFLLAYLTSPASPLGMTRLGFAGAVAGVPVAAIVWLINWVVFAWPDGAAIGFVPLVFYCIVISGLVSVLIAVFSRDYEMARAASGAAGVPQRPRILDRLPPAKRGRLRHLSVQDHYVDVRTDRGGALLLMRLQDAVAETEGVEGLRIHRSHWVASDAVAEAVRRDGRLFLRLDDGTELPVSRSYVSDVREAGLA</sequence>
<accession>A0A5B8KYW0</accession>
<evidence type="ECO:0000259" key="2">
    <source>
        <dbReference type="PROSITE" id="PS50930"/>
    </source>
</evidence>
<gene>
    <name evidence="3" type="ORF">FQ775_10255</name>
</gene>
<feature type="transmembrane region" description="Helical" evidence="1">
    <location>
        <begin position="116"/>
        <end position="141"/>
    </location>
</feature>
<keyword evidence="1" id="KW-1133">Transmembrane helix</keyword>
<dbReference type="KEGG" id="niy:FQ775_10255"/>
<dbReference type="PROSITE" id="PS50930">
    <property type="entry name" value="HTH_LYTTR"/>
    <property type="match status" value="1"/>
</dbReference>
<dbReference type="SMART" id="SM00850">
    <property type="entry name" value="LytTR"/>
    <property type="match status" value="1"/>
</dbReference>
<protein>
    <submittedName>
        <fullName evidence="3">LytTR family transcriptional regulator</fullName>
    </submittedName>
</protein>
<organism evidence="3 4">
    <name type="scientific">Nitratireductor mangrovi</name>
    <dbReference type="NCBI Taxonomy" id="2599600"/>
    <lineage>
        <taxon>Bacteria</taxon>
        <taxon>Pseudomonadati</taxon>
        <taxon>Pseudomonadota</taxon>
        <taxon>Alphaproteobacteria</taxon>
        <taxon>Hyphomicrobiales</taxon>
        <taxon>Phyllobacteriaceae</taxon>
        <taxon>Nitratireductor</taxon>
    </lineage>
</organism>
<reference evidence="3" key="1">
    <citation type="submission" date="2020-04" db="EMBL/GenBank/DDBJ databases">
        <title>Nitratireductor sp. nov. isolated from mangrove soil.</title>
        <authorList>
            <person name="Ye Y."/>
        </authorList>
    </citation>
    <scope>NUCLEOTIDE SEQUENCE</scope>
    <source>
        <strain evidence="3">SY7</strain>
    </source>
</reference>
<name>A0A5B8KYW0_9HYPH</name>
<feature type="transmembrane region" description="Helical" evidence="1">
    <location>
        <begin position="21"/>
        <end position="39"/>
    </location>
</feature>
<dbReference type="GO" id="GO:0003677">
    <property type="term" value="F:DNA binding"/>
    <property type="evidence" value="ECO:0007669"/>
    <property type="project" value="InterPro"/>
</dbReference>
<dbReference type="AlphaFoldDB" id="A0A5B8KYW0"/>
<dbReference type="InterPro" id="IPR007492">
    <property type="entry name" value="LytTR_DNA-bd_dom"/>
</dbReference>
<dbReference type="Proteomes" id="UP000321389">
    <property type="component" value="Chromosome"/>
</dbReference>
<dbReference type="RefSeq" id="WP_146299382.1">
    <property type="nucleotide sequence ID" value="NZ_CP042301.2"/>
</dbReference>
<keyword evidence="4" id="KW-1185">Reference proteome</keyword>
<dbReference type="Pfam" id="PF04397">
    <property type="entry name" value="LytTR"/>
    <property type="match status" value="1"/>
</dbReference>
<dbReference type="Gene3D" id="2.40.50.1020">
    <property type="entry name" value="LytTr DNA-binding domain"/>
    <property type="match status" value="1"/>
</dbReference>
<proteinExistence type="predicted"/>
<feature type="transmembrane region" description="Helical" evidence="1">
    <location>
        <begin position="51"/>
        <end position="75"/>
    </location>
</feature>